<protein>
    <recommendedName>
        <fullName evidence="3">DUF3331 domain-containing protein</fullName>
    </recommendedName>
</protein>
<dbReference type="RefSeq" id="WP_060105093.1">
    <property type="nucleotide sequence ID" value="NZ_LPEQ01000048.1"/>
</dbReference>
<dbReference type="InterPro" id="IPR021769">
    <property type="entry name" value="DUF3331"/>
</dbReference>
<accession>A0A106ECJ4</accession>
<dbReference type="EMBL" id="LPEQ01000048">
    <property type="protein sequence ID" value="KVV51822.1"/>
    <property type="molecule type" value="Genomic_DNA"/>
</dbReference>
<dbReference type="Proteomes" id="UP000062317">
    <property type="component" value="Unassembled WGS sequence"/>
</dbReference>
<sequence>MNLATDAIAVDPWQQTLSLLLQLCRSNEARSFACSSEPLRARWTEPRSHLRTTGAGRRTVSVSFVDRVSATEVTIAWRDSTHCSYGDQAWHATRARTSGACALSGRPVRIGDAVYQPRGRPRPLNAGAMILASALHEAEENR</sequence>
<keyword evidence="2" id="KW-1185">Reference proteome</keyword>
<evidence type="ECO:0008006" key="3">
    <source>
        <dbReference type="Google" id="ProtNLM"/>
    </source>
</evidence>
<reference evidence="1 2" key="1">
    <citation type="submission" date="2015-11" db="EMBL/GenBank/DDBJ databases">
        <title>Expanding the genomic diversity of Burkholderia species for the development of highly accurate diagnostics.</title>
        <authorList>
            <person name="Sahl J."/>
            <person name="Keim P."/>
            <person name="Wagner D."/>
        </authorList>
    </citation>
    <scope>NUCLEOTIDE SEQUENCE [LARGE SCALE GENOMIC DNA]</scope>
    <source>
        <strain evidence="1 2">MSMB1301WGS</strain>
    </source>
</reference>
<proteinExistence type="predicted"/>
<organism evidence="1 2">
    <name type="scientific">Burkholderia territorii</name>
    <dbReference type="NCBI Taxonomy" id="1503055"/>
    <lineage>
        <taxon>Bacteria</taxon>
        <taxon>Pseudomonadati</taxon>
        <taxon>Pseudomonadota</taxon>
        <taxon>Betaproteobacteria</taxon>
        <taxon>Burkholderiales</taxon>
        <taxon>Burkholderiaceae</taxon>
        <taxon>Burkholderia</taxon>
        <taxon>Burkholderia cepacia complex</taxon>
    </lineage>
</organism>
<dbReference type="Pfam" id="PF11811">
    <property type="entry name" value="DUF3331"/>
    <property type="match status" value="1"/>
</dbReference>
<comment type="caution">
    <text evidence="1">The sequence shown here is derived from an EMBL/GenBank/DDBJ whole genome shotgun (WGS) entry which is preliminary data.</text>
</comment>
<gene>
    <name evidence="1" type="ORF">WT27_29575</name>
</gene>
<evidence type="ECO:0000313" key="2">
    <source>
        <dbReference type="Proteomes" id="UP000062317"/>
    </source>
</evidence>
<name>A0A106ECJ4_9BURK</name>
<evidence type="ECO:0000313" key="1">
    <source>
        <dbReference type="EMBL" id="KVV51822.1"/>
    </source>
</evidence>
<dbReference type="AlphaFoldDB" id="A0A106ECJ4"/>